<proteinExistence type="predicted"/>
<dbReference type="InterPro" id="IPR011030">
    <property type="entry name" value="Lipovitellin_superhlx_dom"/>
</dbReference>
<comment type="caution">
    <text evidence="3">The sequence shown here is derived from an EMBL/GenBank/DDBJ whole genome shotgun (WGS) entry which is preliminary data.</text>
</comment>
<reference evidence="3" key="1">
    <citation type="submission" date="2021-03" db="EMBL/GenBank/DDBJ databases">
        <authorList>
            <person name="Bekaert M."/>
        </authorList>
    </citation>
    <scope>NUCLEOTIDE SEQUENCE</scope>
</reference>
<dbReference type="SMART" id="SM00513">
    <property type="entry name" value="SAP"/>
    <property type="match status" value="1"/>
</dbReference>
<evidence type="ECO:0000313" key="3">
    <source>
        <dbReference type="EMBL" id="CAG2196998.1"/>
    </source>
</evidence>
<dbReference type="Gene3D" id="1.25.10.20">
    <property type="entry name" value="Vitellinogen, superhelical"/>
    <property type="match status" value="1"/>
</dbReference>
<keyword evidence="4" id="KW-1185">Reference proteome</keyword>
<accession>A0A8S3QN85</accession>
<sequence length="1235" mass="140210">MVCDQKRFSFEIKPSGEIIRIFYYADEHPDVLVAKKGFAALFSSKLQHPDNEAVSDWTYQTQEYGNEGHHTASYSVIKTADGIQFKKSRESNPIPNAKGVHHKVLHFDHDLGTVKRVVVDEEFTSPKIAPELVARKENYFYYADTVINYFVAFGLFDAEKNMRKVKAVNDFNDMENPTMSATNKGELKFLKKERIKEKSYRPIDDIVTDSIHFGDVEQKEYNAQKSTRSAEVSTCFHNILEALVLLPDNHLKELAREYFTTKTPFLSSDQEKTEIMIDAFASLCTDLSETLLANFIIYCEEPQPELVMRLFSHIPEFSKPPHQSIVSAIEDICFKRGNLSKSLYTEKLYQRALLTLGIVVNQISKAGDQKTATDIIEQVHQKLGLHDPWTYKVKRAIQTDEQQVEHDHWKAADRMLETALYDEDENVRYEALLLYQAHPKSKVISPLNNRFKVTVRQKRGFWEDGFKFRIATPSVDWLKKVGNKELGASFGIIIENYLDLKVAPLSGHFKVSAHDEAYATVHLGMIGVNVNLFIARLCFKGNTTYNFNLFQEGNGKELINMILRFDKVIKDIVTGIKKGINLFKEIISGKVADLRSRARKAVTAIGRFDENQLPAFFKKVKSVVHRVEKLFNAIKNDVMVFYNKLDESVNVKLPVLGGKLYKGVVGIIEGFKIIGKNPKVAIFKIGLGVFQVFSAYKDTLKVKKKTQEASFLLKDKKPYWWSITDEYKEIISDVKTTLKAVKDGAKEWIEDVKEDPIASFTKGNQTMSKVRESIIKDIVTTLEELSNPFNTILKNLSGPFADAYESTFGVFKYELGKSLIDGIFGTKAHPDFPRTIRMDTDGCKGQGFFPSRLWSGDPEYTKKGIDLLIEEGEEVVAPFSGYIMLTDNRNEVMIKADDSFKNAKIYISNVIPKESILHPSDDDYIQNMKSLKECFSKVKTAVNSEAFKGLKDMFITLIKKAEAFFEKFSLKKLKLGSIIEYLDRLGMTETKEKLAVVLKTIRDLIDNKPCLNPAQTTDEELKQELSDRGHSTTGTREQMISRLTKPDNRCPWMAISTPGNIFCMYDPMCLGVECCLNVKLFMFLYTVKKATPDMTHVTTLNVGLQGYNYTIRLNMGNDGISNVIRTGFNVDFLDLVCLIKYKIQKSDIGLIASIGVGFCDHKDTDDCVAYINLLDKAVLPIPICKSDGKVSWPQDCKKVIPLDVIFVVDESESVEITIFRDLMDALVDSVEKIGY</sequence>
<dbReference type="PROSITE" id="PS50800">
    <property type="entry name" value="SAP"/>
    <property type="match status" value="1"/>
</dbReference>
<evidence type="ECO:0000259" key="2">
    <source>
        <dbReference type="PROSITE" id="PS50800"/>
    </source>
</evidence>
<protein>
    <recommendedName>
        <fullName evidence="2">SAP domain-containing protein</fullName>
    </recommendedName>
</protein>
<feature type="compositionally biased region" description="Basic and acidic residues" evidence="1">
    <location>
        <begin position="1019"/>
        <end position="1030"/>
    </location>
</feature>
<dbReference type="AlphaFoldDB" id="A0A8S3QN85"/>
<dbReference type="OrthoDB" id="6107827at2759"/>
<dbReference type="InterPro" id="IPR003034">
    <property type="entry name" value="SAP_dom"/>
</dbReference>
<feature type="domain" description="SAP" evidence="2">
    <location>
        <begin position="1013"/>
        <end position="1047"/>
    </location>
</feature>
<name>A0A8S3QN85_MYTED</name>
<dbReference type="Proteomes" id="UP000683360">
    <property type="component" value="Unassembled WGS sequence"/>
</dbReference>
<organism evidence="3 4">
    <name type="scientific">Mytilus edulis</name>
    <name type="common">Blue mussel</name>
    <dbReference type="NCBI Taxonomy" id="6550"/>
    <lineage>
        <taxon>Eukaryota</taxon>
        <taxon>Metazoa</taxon>
        <taxon>Spiralia</taxon>
        <taxon>Lophotrochozoa</taxon>
        <taxon>Mollusca</taxon>
        <taxon>Bivalvia</taxon>
        <taxon>Autobranchia</taxon>
        <taxon>Pteriomorphia</taxon>
        <taxon>Mytilida</taxon>
        <taxon>Mytiloidea</taxon>
        <taxon>Mytilidae</taxon>
        <taxon>Mytilinae</taxon>
        <taxon>Mytilus</taxon>
    </lineage>
</organism>
<evidence type="ECO:0000256" key="1">
    <source>
        <dbReference type="SAM" id="MobiDB-lite"/>
    </source>
</evidence>
<gene>
    <name evidence="3" type="ORF">MEDL_11824</name>
</gene>
<evidence type="ECO:0000313" key="4">
    <source>
        <dbReference type="Proteomes" id="UP000683360"/>
    </source>
</evidence>
<dbReference type="EMBL" id="CAJPWZ010000599">
    <property type="protein sequence ID" value="CAG2196998.1"/>
    <property type="molecule type" value="Genomic_DNA"/>
</dbReference>
<feature type="region of interest" description="Disordered" evidence="1">
    <location>
        <begin position="1016"/>
        <end position="1040"/>
    </location>
</feature>